<comment type="caution">
    <text evidence="1">The sequence shown here is derived from an EMBL/GenBank/DDBJ whole genome shotgun (WGS) entry which is preliminary data.</text>
</comment>
<gene>
    <name evidence="1" type="ORF">CRI78_10550</name>
</gene>
<organism evidence="1 2">
    <name type="scientific">Mycolicibacterium diernhoferi</name>
    <dbReference type="NCBI Taxonomy" id="1801"/>
    <lineage>
        <taxon>Bacteria</taxon>
        <taxon>Bacillati</taxon>
        <taxon>Actinomycetota</taxon>
        <taxon>Actinomycetes</taxon>
        <taxon>Mycobacteriales</taxon>
        <taxon>Mycobacteriaceae</taxon>
        <taxon>Mycolicibacterium</taxon>
    </lineage>
</organism>
<protein>
    <submittedName>
        <fullName evidence="1">Uncharacterized protein</fullName>
    </submittedName>
</protein>
<proteinExistence type="predicted"/>
<dbReference type="EMBL" id="PDCR01000011">
    <property type="protein sequence ID" value="PEG54617.1"/>
    <property type="molecule type" value="Genomic_DNA"/>
</dbReference>
<accession>A0A1Q4HF26</accession>
<dbReference type="STRING" id="1801.BRW64_11490"/>
<keyword evidence="2" id="KW-1185">Reference proteome</keyword>
<reference evidence="1 2" key="1">
    <citation type="submission" date="2017-10" db="EMBL/GenBank/DDBJ databases">
        <title>The new phylogeny of genus Mycobacterium.</title>
        <authorList>
            <person name="Tortoli E."/>
            <person name="Trovato A."/>
            <person name="Cirillo D.M."/>
        </authorList>
    </citation>
    <scope>NUCLEOTIDE SEQUENCE [LARGE SCALE GENOMIC DNA]</scope>
    <source>
        <strain evidence="1 2">IP141170001</strain>
    </source>
</reference>
<evidence type="ECO:0000313" key="1">
    <source>
        <dbReference type="EMBL" id="PEG54617.1"/>
    </source>
</evidence>
<name>A0A1Q4HF26_9MYCO</name>
<dbReference type="Proteomes" id="UP000220340">
    <property type="component" value="Unassembled WGS sequence"/>
</dbReference>
<dbReference type="AlphaFoldDB" id="A0A1Q4HF26"/>
<evidence type="ECO:0000313" key="2">
    <source>
        <dbReference type="Proteomes" id="UP000220340"/>
    </source>
</evidence>
<sequence>MALTVAFALLIVSVILLTDRSGRPDRALDVDFGRRTAFAQWWDAAYPDVSALQAVVDEAQRSLRLAEPRALTSACQTMHDVAAVRVPAHLPAPEGDLSAELGAAATDAHAAAHMCLSVVERTPNNYDAEFLSNLEQADRQVKAAMATANEYLAGFSGQPGGP</sequence>